<evidence type="ECO:0000256" key="6">
    <source>
        <dbReference type="SAM" id="Phobius"/>
    </source>
</evidence>
<comment type="similarity">
    <text evidence="2">Belongs to the GtrA family.</text>
</comment>
<keyword evidence="4 6" id="KW-1133">Transmembrane helix</keyword>
<feature type="transmembrane region" description="Helical" evidence="6">
    <location>
        <begin position="34"/>
        <end position="56"/>
    </location>
</feature>
<keyword evidence="9" id="KW-1185">Reference proteome</keyword>
<keyword evidence="3 6" id="KW-0812">Transmembrane</keyword>
<name>A0ABW1X0G0_9ACTN</name>
<dbReference type="RefSeq" id="WP_343884174.1">
    <property type="nucleotide sequence ID" value="NZ_BAAAKI010000001.1"/>
</dbReference>
<dbReference type="InterPro" id="IPR007267">
    <property type="entry name" value="GtrA_DPMS_TM"/>
</dbReference>
<dbReference type="Pfam" id="PF04138">
    <property type="entry name" value="GtrA_DPMS_TM"/>
    <property type="match status" value="1"/>
</dbReference>
<feature type="domain" description="GtrA/DPMS transmembrane" evidence="7">
    <location>
        <begin position="37"/>
        <end position="150"/>
    </location>
</feature>
<accession>A0ABW1X0G0</accession>
<evidence type="ECO:0000256" key="4">
    <source>
        <dbReference type="ARBA" id="ARBA00022989"/>
    </source>
</evidence>
<feature type="transmembrane region" description="Helical" evidence="6">
    <location>
        <begin position="127"/>
        <end position="145"/>
    </location>
</feature>
<keyword evidence="5 6" id="KW-0472">Membrane</keyword>
<gene>
    <name evidence="8" type="ORF">ACFP57_07485</name>
</gene>
<protein>
    <submittedName>
        <fullName evidence="8">GtrA family protein</fullName>
    </submittedName>
</protein>
<evidence type="ECO:0000256" key="5">
    <source>
        <dbReference type="ARBA" id="ARBA00023136"/>
    </source>
</evidence>
<dbReference type="PANTHER" id="PTHR38459:SF1">
    <property type="entry name" value="PROPHAGE BACTOPRENOL-LINKED GLUCOSE TRANSLOCASE HOMOLOG"/>
    <property type="match status" value="1"/>
</dbReference>
<sequence>MEEQSRAPQWFLSLRHGIWRVLPGPLRRIVPHTFVGYCLLNGTTFALDLGLLHLLYNELGLPSPVALTIAYCTALSLAYLLNRWFNFQSHGSVAKQSVRYVAVVLVNYLALILGVGSGLTHLGLPQLVARVIAGACEAVYMYAAMRWIVFRDEATAVPENSTS</sequence>
<dbReference type="InterPro" id="IPR051401">
    <property type="entry name" value="GtrA_CellWall_Glycosyl"/>
</dbReference>
<evidence type="ECO:0000256" key="3">
    <source>
        <dbReference type="ARBA" id="ARBA00022692"/>
    </source>
</evidence>
<evidence type="ECO:0000313" key="9">
    <source>
        <dbReference type="Proteomes" id="UP001596266"/>
    </source>
</evidence>
<reference evidence="9" key="1">
    <citation type="journal article" date="2019" name="Int. J. Syst. Evol. Microbiol.">
        <title>The Global Catalogue of Microorganisms (GCM) 10K type strain sequencing project: providing services to taxonomists for standard genome sequencing and annotation.</title>
        <authorList>
            <consortium name="The Broad Institute Genomics Platform"/>
            <consortium name="The Broad Institute Genome Sequencing Center for Infectious Disease"/>
            <person name="Wu L."/>
            <person name="Ma J."/>
        </authorList>
    </citation>
    <scope>NUCLEOTIDE SEQUENCE [LARGE SCALE GENOMIC DNA]</scope>
    <source>
        <strain evidence="9">CGMCC 1.15277</strain>
    </source>
</reference>
<dbReference type="EMBL" id="JBHSUA010000015">
    <property type="protein sequence ID" value="MFC6396826.1"/>
    <property type="molecule type" value="Genomic_DNA"/>
</dbReference>
<dbReference type="Proteomes" id="UP001596266">
    <property type="component" value="Unassembled WGS sequence"/>
</dbReference>
<proteinExistence type="inferred from homology"/>
<feature type="transmembrane region" description="Helical" evidence="6">
    <location>
        <begin position="68"/>
        <end position="85"/>
    </location>
</feature>
<feature type="transmembrane region" description="Helical" evidence="6">
    <location>
        <begin position="97"/>
        <end position="115"/>
    </location>
</feature>
<comment type="caution">
    <text evidence="8">The sequence shown here is derived from an EMBL/GenBank/DDBJ whole genome shotgun (WGS) entry which is preliminary data.</text>
</comment>
<dbReference type="PANTHER" id="PTHR38459">
    <property type="entry name" value="PROPHAGE BACTOPRENOL-LINKED GLUCOSE TRANSLOCASE HOMOLOG"/>
    <property type="match status" value="1"/>
</dbReference>
<comment type="subcellular location">
    <subcellularLocation>
        <location evidence="1">Membrane</location>
        <topology evidence="1">Multi-pass membrane protein</topology>
    </subcellularLocation>
</comment>
<evidence type="ECO:0000256" key="1">
    <source>
        <dbReference type="ARBA" id="ARBA00004141"/>
    </source>
</evidence>
<organism evidence="8 9">
    <name type="scientific">Luteococcus sanguinis</name>
    <dbReference type="NCBI Taxonomy" id="174038"/>
    <lineage>
        <taxon>Bacteria</taxon>
        <taxon>Bacillati</taxon>
        <taxon>Actinomycetota</taxon>
        <taxon>Actinomycetes</taxon>
        <taxon>Propionibacteriales</taxon>
        <taxon>Propionibacteriaceae</taxon>
        <taxon>Luteococcus</taxon>
    </lineage>
</organism>
<evidence type="ECO:0000313" key="8">
    <source>
        <dbReference type="EMBL" id="MFC6396826.1"/>
    </source>
</evidence>
<evidence type="ECO:0000256" key="2">
    <source>
        <dbReference type="ARBA" id="ARBA00009399"/>
    </source>
</evidence>
<evidence type="ECO:0000259" key="7">
    <source>
        <dbReference type="Pfam" id="PF04138"/>
    </source>
</evidence>